<dbReference type="PROSITE" id="PS00108">
    <property type="entry name" value="PROTEIN_KINASE_ST"/>
    <property type="match status" value="1"/>
</dbReference>
<feature type="region of interest" description="Disordered" evidence="6">
    <location>
        <begin position="95"/>
        <end position="186"/>
    </location>
</feature>
<dbReference type="SMART" id="SM00220">
    <property type="entry name" value="S_TKc"/>
    <property type="match status" value="1"/>
</dbReference>
<dbReference type="GO" id="GO:0004674">
    <property type="term" value="F:protein serine/threonine kinase activity"/>
    <property type="evidence" value="ECO:0007669"/>
    <property type="project" value="TreeGrafter"/>
</dbReference>
<dbReference type="Pfam" id="PF00069">
    <property type="entry name" value="Pkinase"/>
    <property type="match status" value="1"/>
</dbReference>
<dbReference type="Gene3D" id="1.10.510.10">
    <property type="entry name" value="Transferase(Phosphotransferase) domain 1"/>
    <property type="match status" value="1"/>
</dbReference>
<dbReference type="GO" id="GO:0005509">
    <property type="term" value="F:calcium ion binding"/>
    <property type="evidence" value="ECO:0007669"/>
    <property type="project" value="InterPro"/>
</dbReference>
<dbReference type="GO" id="GO:0005524">
    <property type="term" value="F:ATP binding"/>
    <property type="evidence" value="ECO:0007669"/>
    <property type="project" value="UniProtKB-KW"/>
</dbReference>
<sequence length="755" mass="80963">MVEAKRARFDIEADNELRVFTFEEGLLGMIFGGTLENGVAVVTVDDVLPNTQAAKLGVIVGSIIKAVGKKDVTSMKALTEVTKAIDIEPRPFQIQMSVPPSTAGVMHDQRQPPSTPQPQQRRSILKLGPQPFPSPLRPRRPSRETVAISPRSPQTLLKNAEREAAAAARKADEEAKREAAEKAAAAKRHGGKVAAVAAKNAKKQAACAASEAESSWAGSCCLGCACQVEQPPSAKPQLDPTKVIAAEIRQRQQRDGLVVIPWERISFTKTIAKGAFGTVALAKLHMMPCAVKIADVRSGDGLEEALALLNESNAMLSHPNIVKTLGIAFDAPAKIGLIMELMNCSLNELMHAHAISGVRRYVTWAESLLAIATDITSGMAFLHYRNIIHRDLKPLNVLLTDAWYAKVADFGEVKLMKAAACEKVAAAPTYSQRTKSFISFSALALDASGAASGVSGFSGGGGLVSSDIGKSGGVRIHGTPSYLSPEAASVDIPTAPRVGSPTDVWSFGCLLAHCAARAPPYMDIEGQSTHEVIMRLRCGRAEPLSMVVEGVNMPAPLMAIARECTCVAPEQRPTFSQIFTRLSDPNLVRAICFEGDRLHELGEDDELGEEDEMEARRPPVLLPMVGKTLKDGEEKASAVMARSSLKSSLKSGDRFPAAKAVKGFIQIAFGEEMDKSDASLEAAFAKLDTDHSGKIDRNEMKAYILSVYDRGIDDKTIGDMMARAGTNNDGDVDLDEFKAIMRAGPKKTSQNCPIQ</sequence>
<dbReference type="InterPro" id="IPR001245">
    <property type="entry name" value="Ser-Thr/Tyr_kinase_cat_dom"/>
</dbReference>
<evidence type="ECO:0000256" key="2">
    <source>
        <dbReference type="ARBA" id="ARBA00022741"/>
    </source>
</evidence>
<feature type="domain" description="Protein kinase" evidence="7">
    <location>
        <begin position="265"/>
        <end position="587"/>
    </location>
</feature>
<evidence type="ECO:0000256" key="1">
    <source>
        <dbReference type="ARBA" id="ARBA00022679"/>
    </source>
</evidence>
<dbReference type="PROSITE" id="PS50222">
    <property type="entry name" value="EF_HAND_2"/>
    <property type="match status" value="2"/>
</dbReference>
<evidence type="ECO:0000259" key="7">
    <source>
        <dbReference type="PROSITE" id="PS50011"/>
    </source>
</evidence>
<dbReference type="InterPro" id="IPR051681">
    <property type="entry name" value="Ser/Thr_Kinases-Pseudokinases"/>
</dbReference>
<name>A0A0M0JWP3_9EUKA</name>
<dbReference type="PANTHER" id="PTHR44329:SF288">
    <property type="entry name" value="MITOGEN-ACTIVATED PROTEIN KINASE KINASE KINASE 20"/>
    <property type="match status" value="1"/>
</dbReference>
<dbReference type="OrthoDB" id="1668230at2759"/>
<keyword evidence="5" id="KW-0067">ATP-binding</keyword>
<evidence type="ECO:0000256" key="5">
    <source>
        <dbReference type="ARBA" id="ARBA00022840"/>
    </source>
</evidence>
<dbReference type="Pfam" id="PF07714">
    <property type="entry name" value="PK_Tyr_Ser-Thr"/>
    <property type="match status" value="1"/>
</dbReference>
<keyword evidence="3" id="KW-0418">Kinase</keyword>
<dbReference type="Proteomes" id="UP000037460">
    <property type="component" value="Unassembled WGS sequence"/>
</dbReference>
<dbReference type="InterPro" id="IPR036034">
    <property type="entry name" value="PDZ_sf"/>
</dbReference>
<organism evidence="9 10">
    <name type="scientific">Chrysochromulina tobinii</name>
    <dbReference type="NCBI Taxonomy" id="1460289"/>
    <lineage>
        <taxon>Eukaryota</taxon>
        <taxon>Haptista</taxon>
        <taxon>Haptophyta</taxon>
        <taxon>Prymnesiophyceae</taxon>
        <taxon>Prymnesiales</taxon>
        <taxon>Chrysochromulinaceae</taxon>
        <taxon>Chrysochromulina</taxon>
    </lineage>
</organism>
<protein>
    <submittedName>
        <fullName evidence="9">Uncharacterized protein</fullName>
    </submittedName>
</protein>
<comment type="caution">
    <text evidence="9">The sequence shown here is derived from an EMBL/GenBank/DDBJ whole genome shotgun (WGS) entry which is preliminary data.</text>
</comment>
<keyword evidence="10" id="KW-1185">Reference proteome</keyword>
<dbReference type="PROSITE" id="PS00018">
    <property type="entry name" value="EF_HAND_1"/>
    <property type="match status" value="1"/>
</dbReference>
<keyword evidence="2" id="KW-0547">Nucleotide-binding</keyword>
<evidence type="ECO:0000256" key="4">
    <source>
        <dbReference type="ARBA" id="ARBA00022837"/>
    </source>
</evidence>
<dbReference type="Pfam" id="PF13499">
    <property type="entry name" value="EF-hand_7"/>
    <property type="match status" value="1"/>
</dbReference>
<dbReference type="Gene3D" id="3.30.200.20">
    <property type="entry name" value="Phosphorylase Kinase, domain 1"/>
    <property type="match status" value="1"/>
</dbReference>
<dbReference type="SUPFAM" id="SSF50156">
    <property type="entry name" value="PDZ domain-like"/>
    <property type="match status" value="1"/>
</dbReference>
<dbReference type="InterPro" id="IPR002048">
    <property type="entry name" value="EF_hand_dom"/>
</dbReference>
<evidence type="ECO:0000256" key="6">
    <source>
        <dbReference type="SAM" id="MobiDB-lite"/>
    </source>
</evidence>
<feature type="compositionally biased region" description="Basic and acidic residues" evidence="6">
    <location>
        <begin position="159"/>
        <end position="181"/>
    </location>
</feature>
<proteinExistence type="predicted"/>
<dbReference type="PROSITE" id="PS50011">
    <property type="entry name" value="PROTEIN_KINASE_DOM"/>
    <property type="match status" value="1"/>
</dbReference>
<feature type="domain" description="EF-hand" evidence="8">
    <location>
        <begin position="712"/>
        <end position="747"/>
    </location>
</feature>
<dbReference type="InterPro" id="IPR000719">
    <property type="entry name" value="Prot_kinase_dom"/>
</dbReference>
<dbReference type="EMBL" id="JWZX01002170">
    <property type="protein sequence ID" value="KOO30752.1"/>
    <property type="molecule type" value="Genomic_DNA"/>
</dbReference>
<keyword evidence="4" id="KW-0106">Calcium</keyword>
<dbReference type="InterPro" id="IPR018247">
    <property type="entry name" value="EF_Hand_1_Ca_BS"/>
</dbReference>
<dbReference type="SUPFAM" id="SSF47473">
    <property type="entry name" value="EF-hand"/>
    <property type="match status" value="1"/>
</dbReference>
<feature type="domain" description="EF-hand" evidence="8">
    <location>
        <begin position="675"/>
        <end position="710"/>
    </location>
</feature>
<accession>A0A0M0JWP3</accession>
<reference evidence="10" key="1">
    <citation type="journal article" date="2015" name="PLoS Genet.">
        <title>Genome Sequence and Transcriptome Analyses of Chrysochromulina tobin: Metabolic Tools for Enhanced Algal Fitness in the Prominent Order Prymnesiales (Haptophyceae).</title>
        <authorList>
            <person name="Hovde B.T."/>
            <person name="Deodato C.R."/>
            <person name="Hunsperger H.M."/>
            <person name="Ryken S.A."/>
            <person name="Yost W."/>
            <person name="Jha R.K."/>
            <person name="Patterson J."/>
            <person name="Monnat R.J. Jr."/>
            <person name="Barlow S.B."/>
            <person name="Starkenburg S.R."/>
            <person name="Cattolico R.A."/>
        </authorList>
    </citation>
    <scope>NUCLEOTIDE SEQUENCE</scope>
    <source>
        <strain evidence="10">CCMP291</strain>
    </source>
</reference>
<gene>
    <name evidence="9" type="ORF">Ctob_003071</name>
</gene>
<dbReference type="InterPro" id="IPR011009">
    <property type="entry name" value="Kinase-like_dom_sf"/>
</dbReference>
<dbReference type="SMART" id="SM00054">
    <property type="entry name" value="EFh"/>
    <property type="match status" value="2"/>
</dbReference>
<dbReference type="CDD" id="cd00051">
    <property type="entry name" value="EFh"/>
    <property type="match status" value="1"/>
</dbReference>
<dbReference type="SUPFAM" id="SSF56112">
    <property type="entry name" value="Protein kinase-like (PK-like)"/>
    <property type="match status" value="1"/>
</dbReference>
<dbReference type="Gene3D" id="1.10.238.10">
    <property type="entry name" value="EF-hand"/>
    <property type="match status" value="1"/>
</dbReference>
<dbReference type="InterPro" id="IPR011992">
    <property type="entry name" value="EF-hand-dom_pair"/>
</dbReference>
<dbReference type="InterPro" id="IPR008271">
    <property type="entry name" value="Ser/Thr_kinase_AS"/>
</dbReference>
<evidence type="ECO:0000256" key="3">
    <source>
        <dbReference type="ARBA" id="ARBA00022777"/>
    </source>
</evidence>
<dbReference type="PANTHER" id="PTHR44329">
    <property type="entry name" value="SERINE/THREONINE-PROTEIN KINASE TNNI3K-RELATED"/>
    <property type="match status" value="1"/>
</dbReference>
<evidence type="ECO:0000313" key="10">
    <source>
        <dbReference type="Proteomes" id="UP000037460"/>
    </source>
</evidence>
<dbReference type="AlphaFoldDB" id="A0A0M0JWP3"/>
<keyword evidence="1" id="KW-0808">Transferase</keyword>
<evidence type="ECO:0000259" key="8">
    <source>
        <dbReference type="PROSITE" id="PS50222"/>
    </source>
</evidence>
<evidence type="ECO:0000313" key="9">
    <source>
        <dbReference type="EMBL" id="KOO30752.1"/>
    </source>
</evidence>